<name>A0ABW5K2Y0_9FLAO</name>
<dbReference type="RefSeq" id="WP_379904335.1">
    <property type="nucleotide sequence ID" value="NZ_JBHULM010000011.1"/>
</dbReference>
<accession>A0ABW5K2Y0</accession>
<dbReference type="EMBL" id="JBHULM010000011">
    <property type="protein sequence ID" value="MFD2542944.1"/>
    <property type="molecule type" value="Genomic_DNA"/>
</dbReference>
<keyword evidence="1" id="KW-0129">CBS domain</keyword>
<feature type="domain" description="CBS" evidence="2">
    <location>
        <begin position="571"/>
        <end position="622"/>
    </location>
</feature>
<dbReference type="Proteomes" id="UP001597467">
    <property type="component" value="Unassembled WGS sequence"/>
</dbReference>
<dbReference type="InterPro" id="IPR046342">
    <property type="entry name" value="CBS_dom_sf"/>
</dbReference>
<comment type="caution">
    <text evidence="3">The sequence shown here is derived from an EMBL/GenBank/DDBJ whole genome shotgun (WGS) entry which is preliminary data.</text>
</comment>
<dbReference type="Pfam" id="PF00571">
    <property type="entry name" value="CBS"/>
    <property type="match status" value="2"/>
</dbReference>
<dbReference type="InterPro" id="IPR006336">
    <property type="entry name" value="GCS2"/>
</dbReference>
<sequence>MGNLHVTRLTTKKDKANYIHQLTKDLEALDLMISTGKIEKSPIRIGAEQEFCIVDNEFIPKGNALAILKDIDDAHFTTEIGNFNLEINLDPFELKDHCFSALHTQLKMLLKKAKEVAEKHDSKIVLTGILPTLSTKHISIDNMTPIQRYMVLNEAVKESRKQDFHIHIKGVDELNLLHDSVMLEGCNTSFQAHLQINPDEFIDSYNWAQAISGPILSICTNAPILFGKELWSETRIALFTQSVDTRANSFLLHEKQSRVSFGNHWETGTITDIFKDNISRFRSLVTCTFEKDSVEMLQHGEIPKLKALSLHNGTVYRWNRVCYGVGGGKPHLRIENRYIPSGPTTTDEIANMMFWVGVMVGKPKKYQNIHETMDFKDAKANFFSAARYGMTTQFKWNGNIISSQDLLLNELLPIAYKGLYSVGVSPKDVEYYLTIIENRIHSLNGSDWMTKSYRNLLKTKKRAEALQILTENMYSKQEKEYPVATWNVLNHAVETSFPLKQQVSHIMNTDIFSVDKKDSLELVLHMMQWKNIHHMPVINNQKDLIGLLSWSDVKTHLNEIEESTKSVQNFMKETIITTTKDASIKEAKMLMQKHNISCLPVVANKKLIGIITTKDFTTNDPS</sequence>
<reference evidence="4" key="1">
    <citation type="journal article" date="2019" name="Int. J. Syst. Evol. Microbiol.">
        <title>The Global Catalogue of Microorganisms (GCM) 10K type strain sequencing project: providing services to taxonomists for standard genome sequencing and annotation.</title>
        <authorList>
            <consortium name="The Broad Institute Genomics Platform"/>
            <consortium name="The Broad Institute Genome Sequencing Center for Infectious Disease"/>
            <person name="Wu L."/>
            <person name="Ma J."/>
        </authorList>
    </citation>
    <scope>NUCLEOTIDE SEQUENCE [LARGE SCALE GENOMIC DNA]</scope>
    <source>
        <strain evidence="4">KCTC 42808</strain>
    </source>
</reference>
<gene>
    <name evidence="3" type="ORF">ACFSSB_11495</name>
</gene>
<dbReference type="Gene3D" id="3.30.590.20">
    <property type="match status" value="1"/>
</dbReference>
<dbReference type="SUPFAM" id="SSF54631">
    <property type="entry name" value="CBS-domain pair"/>
    <property type="match status" value="1"/>
</dbReference>
<evidence type="ECO:0000259" key="2">
    <source>
        <dbReference type="PROSITE" id="PS51371"/>
    </source>
</evidence>
<dbReference type="SMART" id="SM00116">
    <property type="entry name" value="CBS"/>
    <property type="match status" value="2"/>
</dbReference>
<dbReference type="PROSITE" id="PS51371">
    <property type="entry name" value="CBS"/>
    <property type="match status" value="2"/>
</dbReference>
<feature type="domain" description="CBS" evidence="2">
    <location>
        <begin position="507"/>
        <end position="563"/>
    </location>
</feature>
<dbReference type="Pfam" id="PF04107">
    <property type="entry name" value="GCS2"/>
    <property type="match status" value="1"/>
</dbReference>
<evidence type="ECO:0000313" key="4">
    <source>
        <dbReference type="Proteomes" id="UP001597467"/>
    </source>
</evidence>
<dbReference type="InterPro" id="IPR014746">
    <property type="entry name" value="Gln_synth/guanido_kin_cat_dom"/>
</dbReference>
<proteinExistence type="predicted"/>
<evidence type="ECO:0000313" key="3">
    <source>
        <dbReference type="EMBL" id="MFD2542944.1"/>
    </source>
</evidence>
<organism evidence="3 4">
    <name type="scientific">Lacinutrix gracilariae</name>
    <dbReference type="NCBI Taxonomy" id="1747198"/>
    <lineage>
        <taxon>Bacteria</taxon>
        <taxon>Pseudomonadati</taxon>
        <taxon>Bacteroidota</taxon>
        <taxon>Flavobacteriia</taxon>
        <taxon>Flavobacteriales</taxon>
        <taxon>Flavobacteriaceae</taxon>
        <taxon>Lacinutrix</taxon>
    </lineage>
</organism>
<dbReference type="PANTHER" id="PTHR36510:SF3">
    <property type="entry name" value="CONSERVED PROTEIN"/>
    <property type="match status" value="1"/>
</dbReference>
<keyword evidence="4" id="KW-1185">Reference proteome</keyword>
<dbReference type="PANTHER" id="PTHR36510">
    <property type="entry name" value="GLUTAMATE--CYSTEINE LIGASE 2-RELATED"/>
    <property type="match status" value="1"/>
</dbReference>
<dbReference type="SUPFAM" id="SSF55931">
    <property type="entry name" value="Glutamine synthetase/guanido kinase"/>
    <property type="match status" value="1"/>
</dbReference>
<dbReference type="Gene3D" id="3.10.580.10">
    <property type="entry name" value="CBS-domain"/>
    <property type="match status" value="1"/>
</dbReference>
<protein>
    <submittedName>
        <fullName evidence="3">CBS domain-containing protein</fullName>
    </submittedName>
</protein>
<dbReference type="InterPro" id="IPR000644">
    <property type="entry name" value="CBS_dom"/>
</dbReference>
<evidence type="ECO:0000256" key="1">
    <source>
        <dbReference type="PROSITE-ProRule" id="PRU00703"/>
    </source>
</evidence>
<dbReference type="InterPro" id="IPR050141">
    <property type="entry name" value="GCL_type2/YbdK_subfam"/>
</dbReference>